<feature type="chain" id="PRO_5035315111" evidence="2">
    <location>
        <begin position="24"/>
        <end position="122"/>
    </location>
</feature>
<protein>
    <submittedName>
        <fullName evidence="3">DUF1104 domain-containing protein</fullName>
    </submittedName>
</protein>
<feature type="compositionally biased region" description="Polar residues" evidence="1">
    <location>
        <begin position="52"/>
        <end position="65"/>
    </location>
</feature>
<keyword evidence="2" id="KW-0732">Signal</keyword>
<evidence type="ECO:0000256" key="2">
    <source>
        <dbReference type="SAM" id="SignalP"/>
    </source>
</evidence>
<dbReference type="EMBL" id="JACNLK010000089">
    <property type="protein sequence ID" value="MBC8209321.1"/>
    <property type="molecule type" value="Genomic_DNA"/>
</dbReference>
<dbReference type="Gene3D" id="1.20.120.1430">
    <property type="entry name" value="HP0721 helical bundle"/>
    <property type="match status" value="1"/>
</dbReference>
<name>A0A8J6NCC4_9BACT</name>
<proteinExistence type="predicted"/>
<organism evidence="3 4">
    <name type="scientific">Candidatus Desulfatifera sulfidica</name>
    <dbReference type="NCBI Taxonomy" id="2841691"/>
    <lineage>
        <taxon>Bacteria</taxon>
        <taxon>Pseudomonadati</taxon>
        <taxon>Thermodesulfobacteriota</taxon>
        <taxon>Desulfobulbia</taxon>
        <taxon>Desulfobulbales</taxon>
        <taxon>Desulfobulbaceae</taxon>
        <taxon>Candidatus Desulfatifera</taxon>
    </lineage>
</organism>
<dbReference type="AlphaFoldDB" id="A0A8J6NCC4"/>
<feature type="region of interest" description="Disordered" evidence="1">
    <location>
        <begin position="40"/>
        <end position="122"/>
    </location>
</feature>
<dbReference type="Proteomes" id="UP000599024">
    <property type="component" value="Unassembled WGS sequence"/>
</dbReference>
<gene>
    <name evidence="3" type="ORF">H8E79_09185</name>
</gene>
<feature type="signal peptide" evidence="2">
    <location>
        <begin position="1"/>
        <end position="23"/>
    </location>
</feature>
<evidence type="ECO:0000313" key="4">
    <source>
        <dbReference type="Proteomes" id="UP000599024"/>
    </source>
</evidence>
<evidence type="ECO:0000256" key="1">
    <source>
        <dbReference type="SAM" id="MobiDB-lite"/>
    </source>
</evidence>
<sequence>MKNKKSILACALCLALLASPVWSAPDYSAMSNDEMAAMRGNMRDVSAEERASFQSEWQSRIQQMSPEERQKAVGRPDNAPADGTGAGGVRNRNRQQFRDQAQSAGDGLRRPRSGGKGGGGRR</sequence>
<evidence type="ECO:0000313" key="3">
    <source>
        <dbReference type="EMBL" id="MBC8209321.1"/>
    </source>
</evidence>
<feature type="compositionally biased region" description="Basic and acidic residues" evidence="1">
    <location>
        <begin position="41"/>
        <end position="51"/>
    </location>
</feature>
<comment type="caution">
    <text evidence="3">The sequence shown here is derived from an EMBL/GenBank/DDBJ whole genome shotgun (WGS) entry which is preliminary data.</text>
</comment>
<dbReference type="InterPro" id="IPR038310">
    <property type="entry name" value="DUF1104_sf"/>
</dbReference>
<reference evidence="3 4" key="1">
    <citation type="submission" date="2020-08" db="EMBL/GenBank/DDBJ databases">
        <title>Bridging the membrane lipid divide: bacteria of the FCB group superphylum have the potential to synthesize archaeal ether lipids.</title>
        <authorList>
            <person name="Villanueva L."/>
            <person name="Von Meijenfeldt F.A.B."/>
            <person name="Westbye A.B."/>
            <person name="Yadav S."/>
            <person name="Hopmans E.C."/>
            <person name="Dutilh B.E."/>
            <person name="Sinninghe Damste J.S."/>
        </authorList>
    </citation>
    <scope>NUCLEOTIDE SEQUENCE [LARGE SCALE GENOMIC DNA]</scope>
    <source>
        <strain evidence="3">NIOZ-UU81</strain>
    </source>
</reference>
<accession>A0A8J6NCC4</accession>